<dbReference type="InterPro" id="IPR002018">
    <property type="entry name" value="CarbesteraseB"/>
</dbReference>
<dbReference type="InterPro" id="IPR029058">
    <property type="entry name" value="AB_hydrolase_fold"/>
</dbReference>
<sequence length="522" mass="55782">MTRTSWLLACAAVLLGALATSANAAGIEVGTDAGPITGKFQRNTAVRAFLGIPFAAPPVGDFRWKPPQPVAAWQAPRAATTYGAQCMQPGRSKTSVYFEYAGEQPSGEDCLYLNVWAPSDVKDGKLPVMVWIYGGGFQQGSAANPVFDGAALSARGVVVVSVNYRVGIFGFMAHPELTAESPQRASGNYGLLDLVAGLNWVKRNAASFGGDPDNVTIFGQSAGAAAVSYLYTSPLARGLFARGIAESFGVANKTMQSLADGEKAGSALAEKVAAPTLAKLREVPAARLLETKLGMSPIVDGYALPANPYAVFAEGKEAPVPLLTGWNSDEGTTFPHAKTLSAYQDWVRRKYPDIAEQLLQLYPARTDDEAKSANKAMVRDSLFAWGPWSVARLHAKNGFPTYLYHFSHPQPLKAGVTYDEIDTAEGLGTFHSSEYPYIFGTLDPLSRDWTGADRAISESLQSYWVGYAYAGSPNAPGLANWPRSDAKAETTMLLGDKVGVGPVPQLDRIRLFDSLASPFNGF</sequence>
<dbReference type="SUPFAM" id="SSF53474">
    <property type="entry name" value="alpha/beta-Hydrolases"/>
    <property type="match status" value="1"/>
</dbReference>
<feature type="signal peptide" evidence="4">
    <location>
        <begin position="1"/>
        <end position="24"/>
    </location>
</feature>
<evidence type="ECO:0000313" key="6">
    <source>
        <dbReference type="EMBL" id="UFZ03998.1"/>
    </source>
</evidence>
<name>A0ABY3RAB8_9BRAD</name>
<evidence type="ECO:0000313" key="7">
    <source>
        <dbReference type="Proteomes" id="UP001431010"/>
    </source>
</evidence>
<dbReference type="PANTHER" id="PTHR43918">
    <property type="entry name" value="ACETYLCHOLINESTERASE"/>
    <property type="match status" value="1"/>
</dbReference>
<dbReference type="InterPro" id="IPR019826">
    <property type="entry name" value="Carboxylesterase_B_AS"/>
</dbReference>
<protein>
    <recommendedName>
        <fullName evidence="4">Carboxylic ester hydrolase</fullName>
        <ecNumber evidence="4">3.1.1.-</ecNumber>
    </recommendedName>
</protein>
<dbReference type="PROSITE" id="PS00941">
    <property type="entry name" value="CARBOXYLESTERASE_B_2"/>
    <property type="match status" value="1"/>
</dbReference>
<dbReference type="PRINTS" id="PR00878">
    <property type="entry name" value="CHOLNESTRASE"/>
</dbReference>
<feature type="chain" id="PRO_5044953120" description="Carboxylic ester hydrolase" evidence="4">
    <location>
        <begin position="25"/>
        <end position="522"/>
    </location>
</feature>
<evidence type="ECO:0000256" key="3">
    <source>
        <dbReference type="ARBA" id="ARBA00023157"/>
    </source>
</evidence>
<dbReference type="PROSITE" id="PS00122">
    <property type="entry name" value="CARBOXYLESTERASE_B_1"/>
    <property type="match status" value="1"/>
</dbReference>
<feature type="domain" description="Carboxylesterase type B" evidence="5">
    <location>
        <begin position="28"/>
        <end position="497"/>
    </location>
</feature>
<keyword evidence="7" id="KW-1185">Reference proteome</keyword>
<proteinExistence type="inferred from homology"/>
<evidence type="ECO:0000259" key="5">
    <source>
        <dbReference type="Pfam" id="PF00135"/>
    </source>
</evidence>
<comment type="similarity">
    <text evidence="1 4">Belongs to the type-B carboxylesterase/lipase family.</text>
</comment>
<reference evidence="6" key="1">
    <citation type="journal article" date="2024" name="Antonie Van Leeuwenhoek">
        <title>Bradyrhizobium ontarionense sp. nov., a novel bacterial symbiont isolated from Aeschynomene indica (Indian jointvetch), harbours photosynthesis, nitrogen fixation and nitrous oxide (N2O) reductase genes.</title>
        <authorList>
            <person name="Bromfield E.S.P."/>
            <person name="Cloutier S."/>
        </authorList>
    </citation>
    <scope>NUCLEOTIDE SEQUENCE</scope>
    <source>
        <strain evidence="6">A19</strain>
    </source>
</reference>
<keyword evidence="2 4" id="KW-0378">Hydrolase</keyword>
<gene>
    <name evidence="6" type="ORF">LQG66_33195</name>
</gene>
<evidence type="ECO:0000256" key="2">
    <source>
        <dbReference type="ARBA" id="ARBA00022801"/>
    </source>
</evidence>
<dbReference type="Proteomes" id="UP001431010">
    <property type="component" value="Chromosome"/>
</dbReference>
<evidence type="ECO:0000256" key="4">
    <source>
        <dbReference type="RuleBase" id="RU361235"/>
    </source>
</evidence>
<dbReference type="InterPro" id="IPR000997">
    <property type="entry name" value="Cholinesterase"/>
</dbReference>
<keyword evidence="3" id="KW-1015">Disulfide bond</keyword>
<keyword evidence="4" id="KW-0732">Signal</keyword>
<evidence type="ECO:0000256" key="1">
    <source>
        <dbReference type="ARBA" id="ARBA00005964"/>
    </source>
</evidence>
<dbReference type="PANTHER" id="PTHR43918:SF4">
    <property type="entry name" value="CARBOXYLIC ESTER HYDROLASE"/>
    <property type="match status" value="1"/>
</dbReference>
<dbReference type="InterPro" id="IPR050654">
    <property type="entry name" value="AChE-related_enzymes"/>
</dbReference>
<organism evidence="6 7">
    <name type="scientific">Bradyrhizobium ontarionense</name>
    <dbReference type="NCBI Taxonomy" id="2898149"/>
    <lineage>
        <taxon>Bacteria</taxon>
        <taxon>Pseudomonadati</taxon>
        <taxon>Pseudomonadota</taxon>
        <taxon>Alphaproteobacteria</taxon>
        <taxon>Hyphomicrobiales</taxon>
        <taxon>Nitrobacteraceae</taxon>
        <taxon>Bradyrhizobium</taxon>
    </lineage>
</organism>
<dbReference type="Pfam" id="PF00135">
    <property type="entry name" value="COesterase"/>
    <property type="match status" value="1"/>
</dbReference>
<dbReference type="EC" id="3.1.1.-" evidence="4"/>
<dbReference type="Gene3D" id="3.40.50.1820">
    <property type="entry name" value="alpha/beta hydrolase"/>
    <property type="match status" value="1"/>
</dbReference>
<dbReference type="EMBL" id="CP088156">
    <property type="protein sequence ID" value="UFZ03998.1"/>
    <property type="molecule type" value="Genomic_DNA"/>
</dbReference>
<accession>A0ABY3RAB8</accession>
<dbReference type="RefSeq" id="WP_231320011.1">
    <property type="nucleotide sequence ID" value="NZ_CP088156.1"/>
</dbReference>
<dbReference type="InterPro" id="IPR019819">
    <property type="entry name" value="Carboxylesterase_B_CS"/>
</dbReference>